<keyword evidence="10 11" id="KW-0472">Membrane</keyword>
<sequence>MITLLAFVVTLGILITVHEYGHFQVARWCGVKVLRFSIGFGKPLWRRRFGPDQTEFVLAAIPLGGYVKMLGERETEDDPAMTAAEEARAFHRQSVWKRIAIVSAGPAANLLLAVLIYWLLFMHGVTGVKPLIEQPLPDTPAALAGIKQGELVLAVDAEPVQTWQDVRWMLLQKALKHTQVTLETRDDSGQRYQRHVTLSGISEQDIEGDLLHSLGLQPLRPIVPARVGMVVDGGAAQQADLRPGDLITQVNKVNIYSWQELVERVQSSPGRALSLDLLRDGRSMQVQVLPEVVQQQGRATGRIGAANAADGSEQQYLVETRYAPFPALMSALVKTWETALFSLKMLGSMLTGDVSWKGISGPITIADYAGQSAQIGWKSFIGFLALVSISLGVLNLLPVPVLDGGHLLYYTVEIVKGSPVSEAVMATGQRLGILLLGSLMVLAFYNDINRLVTG</sequence>
<organism evidence="13 14">
    <name type="scientific">Pseudomethylobacillus aquaticus</name>
    <dbReference type="NCBI Taxonomy" id="2676064"/>
    <lineage>
        <taxon>Bacteria</taxon>
        <taxon>Pseudomonadati</taxon>
        <taxon>Pseudomonadota</taxon>
        <taxon>Betaproteobacteria</taxon>
        <taxon>Nitrosomonadales</taxon>
        <taxon>Methylophilaceae</taxon>
        <taxon>Pseudomethylobacillus</taxon>
    </lineage>
</organism>
<dbReference type="EMBL" id="RJVP01000006">
    <property type="protein sequence ID" value="ROH85290.1"/>
    <property type="molecule type" value="Genomic_DNA"/>
</dbReference>
<comment type="subcellular location">
    <subcellularLocation>
        <location evidence="2">Membrane</location>
        <topology evidence="2">Multi-pass membrane protein</topology>
    </subcellularLocation>
</comment>
<gene>
    <name evidence="13" type="primary">rseP</name>
    <name evidence="13" type="ORF">ED236_10545</name>
</gene>
<dbReference type="AlphaFoldDB" id="A0A3N0UXQ2"/>
<evidence type="ECO:0000256" key="5">
    <source>
        <dbReference type="ARBA" id="ARBA00022692"/>
    </source>
</evidence>
<dbReference type="Pfam" id="PF02163">
    <property type="entry name" value="Peptidase_M50"/>
    <property type="match status" value="1"/>
</dbReference>
<name>A0A3N0UXQ2_9PROT</name>
<dbReference type="SMART" id="SM00228">
    <property type="entry name" value="PDZ"/>
    <property type="match status" value="2"/>
</dbReference>
<dbReference type="InterPro" id="IPR041489">
    <property type="entry name" value="PDZ_6"/>
</dbReference>
<dbReference type="InterPro" id="IPR001478">
    <property type="entry name" value="PDZ"/>
</dbReference>
<feature type="domain" description="PDZ" evidence="12">
    <location>
        <begin position="116"/>
        <end position="188"/>
    </location>
</feature>
<evidence type="ECO:0000313" key="13">
    <source>
        <dbReference type="EMBL" id="ROH85290.1"/>
    </source>
</evidence>
<dbReference type="NCBIfam" id="TIGR00054">
    <property type="entry name" value="RIP metalloprotease RseP"/>
    <property type="match status" value="1"/>
</dbReference>
<evidence type="ECO:0000256" key="10">
    <source>
        <dbReference type="ARBA" id="ARBA00023136"/>
    </source>
</evidence>
<evidence type="ECO:0000256" key="7">
    <source>
        <dbReference type="ARBA" id="ARBA00022833"/>
    </source>
</evidence>
<proteinExistence type="inferred from homology"/>
<dbReference type="CDD" id="cd06163">
    <property type="entry name" value="S2P-M50_PDZ_RseP-like"/>
    <property type="match status" value="2"/>
</dbReference>
<evidence type="ECO:0000256" key="11">
    <source>
        <dbReference type="RuleBase" id="RU362031"/>
    </source>
</evidence>
<comment type="cofactor">
    <cofactor evidence="1 11">
        <name>Zn(2+)</name>
        <dbReference type="ChEBI" id="CHEBI:29105"/>
    </cofactor>
</comment>
<accession>A0A3N0UXQ2</accession>
<evidence type="ECO:0000256" key="1">
    <source>
        <dbReference type="ARBA" id="ARBA00001947"/>
    </source>
</evidence>
<dbReference type="InterPro" id="IPR004387">
    <property type="entry name" value="Pept_M50_Zn"/>
</dbReference>
<dbReference type="Gene3D" id="2.30.42.10">
    <property type="match status" value="2"/>
</dbReference>
<dbReference type="Proteomes" id="UP000275137">
    <property type="component" value="Unassembled WGS sequence"/>
</dbReference>
<feature type="domain" description="PDZ" evidence="12">
    <location>
        <begin position="212"/>
        <end position="281"/>
    </location>
</feature>
<dbReference type="PANTHER" id="PTHR42837:SF2">
    <property type="entry name" value="MEMBRANE METALLOPROTEASE ARASP2, CHLOROPLASTIC-RELATED"/>
    <property type="match status" value="1"/>
</dbReference>
<feature type="transmembrane region" description="Helical" evidence="11">
    <location>
        <begin position="380"/>
        <end position="401"/>
    </location>
</feature>
<comment type="similarity">
    <text evidence="3 11">Belongs to the peptidase M50B family.</text>
</comment>
<dbReference type="GO" id="GO:0046872">
    <property type="term" value="F:metal ion binding"/>
    <property type="evidence" value="ECO:0007669"/>
    <property type="project" value="UniProtKB-KW"/>
</dbReference>
<feature type="transmembrane region" description="Helical" evidence="11">
    <location>
        <begin position="431"/>
        <end position="448"/>
    </location>
</feature>
<dbReference type="Pfam" id="PF17820">
    <property type="entry name" value="PDZ_6"/>
    <property type="match status" value="1"/>
</dbReference>
<evidence type="ECO:0000256" key="3">
    <source>
        <dbReference type="ARBA" id="ARBA00007931"/>
    </source>
</evidence>
<dbReference type="SUPFAM" id="SSF50156">
    <property type="entry name" value="PDZ domain-like"/>
    <property type="match status" value="2"/>
</dbReference>
<dbReference type="EC" id="3.4.24.-" evidence="11"/>
<evidence type="ECO:0000256" key="4">
    <source>
        <dbReference type="ARBA" id="ARBA00022670"/>
    </source>
</evidence>
<keyword evidence="11" id="KW-0479">Metal-binding</keyword>
<evidence type="ECO:0000256" key="9">
    <source>
        <dbReference type="ARBA" id="ARBA00023049"/>
    </source>
</evidence>
<keyword evidence="5 11" id="KW-0812">Transmembrane</keyword>
<evidence type="ECO:0000256" key="2">
    <source>
        <dbReference type="ARBA" id="ARBA00004141"/>
    </source>
</evidence>
<dbReference type="GO" id="GO:0004222">
    <property type="term" value="F:metalloendopeptidase activity"/>
    <property type="evidence" value="ECO:0007669"/>
    <property type="project" value="InterPro"/>
</dbReference>
<feature type="transmembrane region" description="Helical" evidence="11">
    <location>
        <begin position="99"/>
        <end position="120"/>
    </location>
</feature>
<comment type="caution">
    <text evidence="13">The sequence shown here is derived from an EMBL/GenBank/DDBJ whole genome shotgun (WGS) entry which is preliminary data.</text>
</comment>
<dbReference type="CDD" id="cd23081">
    <property type="entry name" value="cpPDZ_EcRseP-like"/>
    <property type="match status" value="1"/>
</dbReference>
<dbReference type="GO" id="GO:0016020">
    <property type="term" value="C:membrane"/>
    <property type="evidence" value="ECO:0007669"/>
    <property type="project" value="UniProtKB-SubCell"/>
</dbReference>
<dbReference type="GO" id="GO:0006508">
    <property type="term" value="P:proteolysis"/>
    <property type="evidence" value="ECO:0007669"/>
    <property type="project" value="UniProtKB-KW"/>
</dbReference>
<keyword evidence="7 11" id="KW-0862">Zinc</keyword>
<evidence type="ECO:0000313" key="14">
    <source>
        <dbReference type="Proteomes" id="UP000275137"/>
    </source>
</evidence>
<reference evidence="13 14" key="1">
    <citation type="submission" date="2018-10" db="EMBL/GenBank/DDBJ databases">
        <authorList>
            <person name="Chen W.-M."/>
        </authorList>
    </citation>
    <scope>NUCLEOTIDE SEQUENCE [LARGE SCALE GENOMIC DNA]</scope>
    <source>
        <strain evidence="13 14">H-5</strain>
    </source>
</reference>
<dbReference type="RefSeq" id="WP_123237944.1">
    <property type="nucleotide sequence ID" value="NZ_RJVP01000006.1"/>
</dbReference>
<evidence type="ECO:0000256" key="8">
    <source>
        <dbReference type="ARBA" id="ARBA00022989"/>
    </source>
</evidence>
<evidence type="ECO:0000256" key="6">
    <source>
        <dbReference type="ARBA" id="ARBA00022801"/>
    </source>
</evidence>
<dbReference type="PANTHER" id="PTHR42837">
    <property type="entry name" value="REGULATOR OF SIGMA-E PROTEASE RSEP"/>
    <property type="match status" value="1"/>
</dbReference>
<protein>
    <recommendedName>
        <fullName evidence="11">Zinc metalloprotease</fullName>
        <ecNumber evidence="11">3.4.24.-</ecNumber>
    </recommendedName>
</protein>
<dbReference type="InterPro" id="IPR008915">
    <property type="entry name" value="Peptidase_M50"/>
</dbReference>
<keyword evidence="9 11" id="KW-0482">Metalloprotease</keyword>
<keyword evidence="14" id="KW-1185">Reference proteome</keyword>
<keyword evidence="4 13" id="KW-0645">Protease</keyword>
<dbReference type="InterPro" id="IPR036034">
    <property type="entry name" value="PDZ_sf"/>
</dbReference>
<keyword evidence="6 11" id="KW-0378">Hydrolase</keyword>
<keyword evidence="8 11" id="KW-1133">Transmembrane helix</keyword>
<evidence type="ECO:0000259" key="12">
    <source>
        <dbReference type="SMART" id="SM00228"/>
    </source>
</evidence>